<dbReference type="InterPro" id="IPR000742">
    <property type="entry name" value="EGF"/>
</dbReference>
<feature type="domain" description="EGF-like" evidence="5">
    <location>
        <begin position="3867"/>
        <end position="3905"/>
    </location>
</feature>
<feature type="domain" description="EGF-like" evidence="5">
    <location>
        <begin position="3652"/>
        <end position="3690"/>
    </location>
</feature>
<feature type="domain" description="EGF-like" evidence="5">
    <location>
        <begin position="2482"/>
        <end position="2520"/>
    </location>
</feature>
<feature type="domain" description="EGF-like" evidence="5">
    <location>
        <begin position="196"/>
        <end position="230"/>
    </location>
</feature>
<feature type="domain" description="ZP" evidence="6">
    <location>
        <begin position="6282"/>
        <end position="6524"/>
    </location>
</feature>
<feature type="domain" description="EGF-like" evidence="5">
    <location>
        <begin position="5106"/>
        <end position="5144"/>
    </location>
</feature>
<dbReference type="InterPro" id="IPR001881">
    <property type="entry name" value="EGF-like_Ca-bd_dom"/>
</dbReference>
<sequence>MCTCNNGFNGDPFTYCQPVPALPIYQEPLNPCVPSPCGMNAVCKEYNSAGSCSCLPEYYGNPYEGCRPECVINSDCTPQKACVKNKCQNPCAGTCGQNAECYVTNHLPSCTCTTGFTGDPYKYCIPLPSVQQVQADPINPCIPSPCGPNSQCKEINNQAVCSCLPSYLGNPPSCRPECVVNSECDKYKSCRNLKCVDPCLNACGSNSKCKVINHSPICSCEGGFTGDPFSSCYAIQYLPSPPIQNEPINPCIPSPCGLYSYCRDTNGYPSCSCQENYIGSPPNCRPECTINEECSKDKACMKQKCQDPCPGSCGVNAHCSVYNHNPVCACIDGYTGDPFTTCYIKPTSPPEPQYSDPCNPSPCGSNAVCNNGICTCLNEYHGDPYAGCRPECILNTDCPVNKACINNKCKDPCQGTCGTNALCNVYNHIPMCTCPQGMNGNAFINCQPMQAPIEVINPCAPSPCGPNSQCKQMNGVAVCSCISGYLGAPPLCRPECTINSDCNLNEACSNQKCRNPCPSICGIGANCQVINHNPICSCPGNLIGDPFTRCYNKPADVPQYVGNPCIPSPCGPNSQCKVQGESPSCSCLPQFIGSPPHCKPECITNSECAYNLACTNMKCKDPCPGSCAPNAECHVVSHSPICKCRNGYVGDPFSQCIIQQADPIPQENLNPCIPSPCGTNAICKEQNGAGSCTCLPEYYGNPYEGCRPECVLNTDCASNKACSNYKCKNPCPGTCGQNAECQVVNHLPMCSCYQGYTGDPFRYCNLIPPPQQTEIEPSNPCAPSPCGPNSQCREINYQAVCSCLPSYVGSPPGCRPECVTNSECAPNMACIKQKCSNPCPEPCGQNSNCKVINHSPVCSCINGFTGDPFIRCYQIPPPPPQYDPIYVNPCVPSPCGPYSQCKEQNGIPSCSCLAQYIGSPPNCRPECTINAECPRDKACMKQKCQDPCPGSCGINALCNVVNHTPICLCPDGYEGNPFESCKLKPPIVPEPEYSDPCNPSPCGPNSECYNGICKCKPEFQGDPYSGCRPECVLNNDCPRNKACIQNKCKDPCPGTCGTNAICEVYNHIPMCRCPDGMQGNAFINCLVQHDVIPVINVNPCYPSPCGPNSQCREINGQAVCSCTIGYLGVPPSCRPECTINSDCNLNEACTNQKCHDPCRGVCGIGAICRVYNHKPICSCPTGLTGNPFSSCHAIPINDPIPIEQPCVPSPCGSNSQCQVKGQSPSCSCLPDFIGSPPNCRPECISNGECPYHLACKNMKCKDPCPGSCGQNAQCNVISHTPQCVCYPGYTGDPFTQCIIQQAEPVEEITNPCIPSPCGANAICKEQNGAGSCICLPEYFGNPYELCRPECTVNTDCSSNKACMGNKCTDPCPGTCAPSAICQVINHSPTCSCNYGYTGNPYKYCSLIPPPQIQSEPINPCSPSPCGPNSQCREVNLQAVCSCLTNYIGSPPNCRPECLISQDCPQNLACINQHCADPCIGQCGENTQCKTIKHRPICTCSPGYTGDPFSRCYLIPPSPSPPSQDELIPINPCVPSPCGPYSECRNYGGYPSCSCLSQYTGSPPNCRPECTINAECPSNNACMKEKCRDPCPGSCGIGATCNVLNHVPICQCPDGFTGDPFVSCFPKPQIPVISDVEIDPCNPSPCGTNAMCNNGICTCLPEYQGDPYFGCRPECVLNDECSRDKACIRNKCVNPCPGTCGYNAICEVYNHIPMCRCPEGLEGDAFTQCLPILQEQIVTQPCNPSPCGPNSQCREINNQAVCSCIVGYIGSPPSCRPECTINADCYLTEACSNQKCRNPCIGTCGVGAKCQVINHNPICSCPQSMTGDPFVRCHTILALPEPVGNPCIPSPCGPNSQCQVKGDTPSCSCLPEFIGSPPNCKPECITNSECNYNKACVNMKCKDPCPGSCGQNAICQVVSHVPRCSCLSGYIGDPFIQCYIQQADPVPIEYLSPCEPSPCGTNAVCKEQNGAGSCSCLPGFQGNPYDGCRYECILNTDCASNKACIRNKCQNPCPGSCGPNAECLVINHLPMCTCYNGYTGDPFKYCNLIPPQIIQQEPNTPCTPSPCGPNSQCREINGQAVCSCLPTYQGSPPGCRPECVLSSECSDIHTCINQKCVNPCPGPCGLNAICKVIKHNAICSCQPGYQGDPFSRCYSIPPPPPQQDEIIYTNPCIPSPCGLYSECRDIGGTPSCSCLSQYFGNPPNCRPECVMNNDCPSNLACIREKCQDPCPGSCGVEAYCNVINHTPNCICREGFTGDPFTSCYIKPIQNVPEIIEKDPCYPSPCGPNTICNNGQCSCINEYFGDPYSGCRPECVINNDCSREKACVRNKCTNPCKGTCGENAICDVYNHIPMCRCPEGTEGNAFIRCSALQQIPIDIHPCSPSPCGPNSHCREINGQAVCSCIVGYLGVPPSCSPECTVNSDCNSNKACSNQKCINPCIGVCGVNAKCQVINHSPICSCVPSYTGNPFVRCYPKPADIPQPIGNPCIPSPCGPNSQCKVQGESPSCSCLSDFIGSPPNCKPECVSNSECPNHLYCMNMKCKNPCIGACAPTAECRVISHTPRCSCPIGFIGNPYTECLPQQADPIPQEYLNPCEPSPCGINAICKEQNGAGSCSCLPEFFGNPYEGCKPECIVNAECQSNKACINNKCKDPCPGTCGQNAECQVINHSPLCTCYNGYTGDPFRYCHIIPPQQAEVQPVYPCTPSPCGPNSQCRDINQQAVCSCLPNYIGSPPGCRPECVLNAECSTSLACINQKCKNPCEDRCAQNAVCRVMNHIPMCSCNSGYTGDPFLHCHPIPLPQPPPLNEPIYTDPCIPSPCGSYAVCKVHAGNPSCSCLAQYIGSPPNCRPECIMHSECPSNEACMREKCQDPCPGSCGWGAQCNVINHTPICSCPDGYEGNPFIKCDIKPVIQTPVYSDPCNPSPCGPNALCNNGKCTCLSEYQGDPYTGCRPECVLNTDCPRNKACMKNKCIDPCPGTCGQNAICDVYNHIPMCRCPEGMQGNAFVICSPQQSDPVIYDPCNPSPCGPFSQCREINRQAVCSCVLGYTGVPPLCRPECITSSDCRQNQACSNQKCIDPCPGVCGINAKCQVISHSPICSCPPGYTGNSFMNCYQIPADVPLPVGNPCVPTPCGPNSQCQVKGDTPSCSCLSEFIGSPPNCRPECITNSECSYDKACINMKCKDPCPGSCAVNAICQVISHAPTCHCQSGYVGNPFTFCSVQQDPIPQEYINPCVPSPCGVNAVCKEQNGAGSCVCLPEYIGNPYESCRPECTVNSDCVSNKACMMSKCKDPCPGTCGQNADCHVVNHLPICTCINGFTGDPFRYCSIVPQQSSPIEPINPCYPSPCGPNSQCKSINDQAICSCLPSFVGSPPGCKPECVMSSECNNNEACSNQKCTNPCIGICGQNADCKVINHSPICSCRPKFTGDPFTHCFPVPIPPPQYSPVEYTNPCIPSPCGPYSQCNDNQGVPSCSCLSQYIGSPPNCRPECVMNSECPSNKACINEHCRDPCPGSCGYNAECNVLNHTPMCVCPYGMIGDPFTSCYTKPQEAAPIENSDPCNPSPCGHNAQCNNGVCTCLLEYQGDPYIGCRPECVLNNDCPLNKACINRKCKDPCPGICGHNAICDVYNHIPMCRCPEKMSGNAFIECKPSEIQAQVYPCNPSPCGPNSQCREINNHAVCSCVANYIGSPPLCRPECTTNSDCNQNEACSNQKCKDPCPGTCGIGAKCQVINHSPICNCPSGFTGNAFVHCHPLQAAPVEEINENPCIPSPCGPNALCKEQNNAGSCVCLPEYYGNPYEGCRPECMINTDCSANKACMANKCKDPCPGTCGSNAKCQTINHIPMCTCLPGYVGDPFNYCKLIPPQQIEIVPNYPCIPSPCGPNSICKENNGQAICSCLPSFIGTPPGCRPECVTSSECAQNLACVNQKCVDPCPGTCGQNAYCRTINHHPICKCNSGYTGNPSTYCSIIQYTPPEEPPTINPCSPSPCGPYSQCIAHGNSPSCSCLSTYVGSPPNCRPECIVHAECPSNLACMREKCRDPCPGSCGLGSQCNVINHVPICTCPVGYTGDPFVSCYIKPSPPPKPQYSDPCYPSPCGPSATCNNGICSCIAGYQGDPYRGCRPECVLNEDCAKDKACVKNKCINPCIGTCGNNAICEVYNHIPMCHCPPGMTGNAFITCHQVLQEQVIRNPCSPSPCGPNSQCRDVNNQAICTCLPTFFGYPPNCRPECTINSDCSMNTACLNQRCRDPCPGTCGINADCQVIDHNAICRCPLYLTGDPFSKCSYPVVLKPQQDPINPCVPSPCGPYSECRVTLNTYTCTCLPNYQGSPPQCRPECVSNSECRFDLACINMKCRDPCVGSCGFNSECHVYNHIPQCICPQGYIGNPFVSCNIQQAQPVQPTPTSPADPCYPSPCGPNARCHVENQNAICECLPEYQGNPYESCRPECLVSSDCAMNKACIRNKCQDPCPGTCGISAICFVSNHIPICSCPEHLTGDPFQICQPIPARDPIPSNPCVPSPCGPNTRCRIMNGAAICECLQGYEGSPSTSGCRPECVISPDCPRNKACVNNKCVDPCPGVCGYEAICQTINHSPVCSCPPPTIGDPFVECKQQPALPSDPCNPSPCGSNGQCRVIGKVASCVYPECIINQDCPRDKACFTQKCQDPCRDVCGLNAICQVVNHNAICSCPPGYYGEPKQQCIIQRSPEPKPECTTDSECSNDKTCINYACKNPCQESPTTCARNALCYVQKHRSVCVCKDGMTGNAQILCIEIGCRADTDCPPEKSCVNGDCVDPCAYTHCGINALCRTDGYHRARCYCPPAYEGDPFVECRRPECTIDSDCPSTLACRNQHCQSPCDCAPTALCNVANHIAACRCPPGYIGNPHISCTLTPLDIPPQCSMDSDCASKLACFNGDCRNPCKEIKPCGANAECTVVDTLPHRTMSCQCIPGYVGDADVQCKLGVPTSVGCSSNSDCQPTDSCLNRQCVNPCTVSNPCASTALCTINNHKAVCRCPDGLTGDPFISCYKVPLATPECTTDSECPSSKICSNQYCQDPCQISKPCDITAECVTINHRPICNCPNGWAGNPQIQCYKPGCKTDSDCVYDKACINSNCLNPCSAQSCGHGAECVVQAHKPHCICPAGTQGSPMISCVSVVCQYNEDCADHEACDRLNRRCRPVCEQDTCAEQATCLAQAHQPTCTCISGFQGNPYIECIESRVPSITPECTIDSDCPSQHACINQRCQNPCTLSVLCSPDQECHVQDTVPYKTIMCQCRPDTVATIDGRCKPIVPITPQCKSDLECPSTERCVNQGCVEACRIDPCGINAQCVSLNHQSACSCPPGYTGNPHIECSLQQATPMLPPQPECMKNDDCAPEKSCVNQKCISPCTLDDSCGRGSFCHTQNHQPVCRCPNGYTGDPRIACIPPSISNVGCVSNTECSPEESCINRLCVSPCNCGPNSDCKVYNHYPSCICKPGYYGNPQQGCIKMGCTSDDQCAYDKQCYNGECVPPCLLNDPCAPTAKCYGDNHRAACQCPPGFFGNPFEKCERTECTYDIDCPSDRMCFDQHCINPCTEQHSPPCASNAICFVRNHAVSCKCPENFPMGDPNTYCERLPPPLFGEPECKIDVDCASRLACIKEKCVNPCREIKPCSDSAMCTVLDSVPVRTMTCTCSEGWVLDEGGECKQVIVSSPPGCTTNDDCPSNEACLNQQCRNPCNCGTNAQCFVQNHHPVCSCLEGYNGNPNFACRTIGCKRNSECESGKACINGHCLNPCIVEDPCGPNAECFTVASRPECRCKSGYRGNPYDRCLVIGCRSNNDCPDDRSCINGQCINPCVYEHPCSSQAQCKVQNHFALCRCPPGLVGNPYVACRQEVQPECNKDADCPSLLACFDNVCQNPCTTLEPCKRPAECVVIDSLPVRTMICECPSGYASSGSGTCKITPPMTAVACTADTQCPSDRACLNGRCIDPCNCGPNSECRVWDHKPVCSCLAGFDGSPEIDCSRAGCRSESDCSGQHTCINRICVAVCAADGSSCGTSAECYGINHQAICECPPGMVGNPQIACVVAGCRSDTDCPIDKACINTKCIDPCTKNNPCIKPAECTVYNHRTDCACPPGYIGSVETSCKKIETGCQSDSDCPSQTGCINKLCVSPCDASSPCGINSKCKVLDTYPIRTMTCECLPGTQGNAAIRCDEVSKCPIEKGYVRNENGECVCPPGTALNQEDECRRCIVELGFKIDENGRCVCALDRGLIIDERGRCICPTEHGYSLNIYGQCVPKNTTQFRTDFPRPDMVVTCLSDGVQVEIHITEKGFNGVLYVKGHSKNEQCRRVVSMAQDSSPKTEIFKVNFGNCGLIHVNGQASFVLVIQKHPKLVTYKAQAYHIRCVYQTGEQNVTLGFNVSMLTTAGTIANTGPPPTCLMKIVTHTGQEINSAEIGDNLMLQVDVQPSSIYGGYARSCVAKTIEDNVENEYIVTDENGCATDPTIFGEWDYNADTQSLLAGFNAFKFPSSDNIRFQCNIRVCFGKCQPVNCRGYNAFGRRRRREISKDNNRQDEDAIDVVQRGQLREEITIESNAILTFERREERLMGPTEAPITQPTEDICVSVIGLIVALVITALLALVAVAVAVSCWLMAYRRTPNVNGPLPHPTQVPNPMFMNHDQTSEPSPDYLT</sequence>
<feature type="disulfide bond" evidence="2">
    <location>
        <begin position="2759"/>
        <end position="2769"/>
    </location>
</feature>
<feature type="domain" description="EGF-like" evidence="5">
    <location>
        <begin position="5759"/>
        <end position="5798"/>
    </location>
</feature>
<feature type="domain" description="EGF-like" evidence="5">
    <location>
        <begin position="247"/>
        <end position="285"/>
    </location>
</feature>
<feature type="domain" description="EGF-like" evidence="5">
    <location>
        <begin position="6074"/>
        <end position="6113"/>
    </location>
</feature>
<feature type="disulfide bond" evidence="2">
    <location>
        <begin position="2119"/>
        <end position="2129"/>
    </location>
</feature>
<feature type="domain" description="EGF-like" evidence="5">
    <location>
        <begin position="3975"/>
        <end position="4013"/>
    </location>
</feature>
<feature type="disulfide bond" evidence="2">
    <location>
        <begin position="1371"/>
        <end position="1381"/>
    </location>
</feature>
<dbReference type="SMART" id="SM00179">
    <property type="entry name" value="EGF_CA"/>
    <property type="match status" value="12"/>
</dbReference>
<accession>A0A8B8G5H3</accession>
<feature type="disulfide bond" evidence="2">
    <location>
        <begin position="1590"/>
        <end position="1600"/>
    </location>
</feature>
<feature type="domain" description="EGF-like" evidence="5">
    <location>
        <begin position="4290"/>
        <end position="4328"/>
    </location>
</feature>
<feature type="domain" description="EGF-like" evidence="5">
    <location>
        <begin position="1096"/>
        <end position="1134"/>
    </location>
</feature>
<dbReference type="GO" id="GO:0005509">
    <property type="term" value="F:calcium ion binding"/>
    <property type="evidence" value="ECO:0007669"/>
    <property type="project" value="InterPro"/>
</dbReference>
<feature type="domain" description="EGF-like" evidence="5">
    <location>
        <begin position="4785"/>
        <end position="4824"/>
    </location>
</feature>
<evidence type="ECO:0000313" key="8">
    <source>
        <dbReference type="RefSeq" id="XP_025418083.1"/>
    </source>
</evidence>
<evidence type="ECO:0000259" key="5">
    <source>
        <dbReference type="PROSITE" id="PS50026"/>
    </source>
</evidence>
<dbReference type="OrthoDB" id="4405280at2759"/>
<feature type="domain" description="EGF-like" evidence="5">
    <location>
        <begin position="88"/>
        <end position="125"/>
    </location>
</feature>
<dbReference type="PROSITE" id="PS01186">
    <property type="entry name" value="EGF_2"/>
    <property type="match status" value="36"/>
</dbReference>
<feature type="domain" description="EGF-like" evidence="5">
    <location>
        <begin position="137"/>
        <end position="175"/>
    </location>
</feature>
<feature type="domain" description="EGF-like" evidence="5">
    <location>
        <begin position="777"/>
        <end position="815"/>
    </location>
</feature>
<feature type="domain" description="EGF-like" evidence="5">
    <location>
        <begin position="886"/>
        <end position="924"/>
    </location>
</feature>
<feature type="domain" description="EGF-like" evidence="5">
    <location>
        <begin position="1368"/>
        <end position="1405"/>
    </location>
</feature>
<dbReference type="InterPro" id="IPR048407">
    <property type="entry name" value="Dumpy_DPY"/>
</dbReference>
<feature type="disulfide bond" evidence="2">
    <location>
        <begin position="4660"/>
        <end position="4670"/>
    </location>
</feature>
<evidence type="ECO:0000256" key="3">
    <source>
        <dbReference type="SAM" id="MobiDB-lite"/>
    </source>
</evidence>
<feature type="domain" description="EGF-like" evidence="5">
    <location>
        <begin position="4138"/>
        <end position="4175"/>
    </location>
</feature>
<feature type="domain" description="EGF-like" evidence="5">
    <location>
        <begin position="4657"/>
        <end position="4694"/>
    </location>
</feature>
<feature type="transmembrane region" description="Helical" evidence="4">
    <location>
        <begin position="6591"/>
        <end position="6619"/>
    </location>
</feature>
<dbReference type="PANTHER" id="PTHR22963:SF39">
    <property type="entry name" value="DUMPY"/>
    <property type="match status" value="1"/>
</dbReference>
<feature type="disulfide bond" evidence="2">
    <location>
        <begin position="2652"/>
        <end position="2662"/>
    </location>
</feature>
<feature type="domain" description="EGF-like" evidence="5">
    <location>
        <begin position="2167"/>
        <end position="2205"/>
    </location>
</feature>
<feature type="region of interest" description="Disordered" evidence="3">
    <location>
        <begin position="6629"/>
        <end position="6656"/>
    </location>
</feature>
<feature type="disulfide bond" evidence="2">
    <location>
        <begin position="623"/>
        <end position="633"/>
    </location>
</feature>
<feature type="disulfide bond" evidence="2">
    <location>
        <begin position="3714"/>
        <end position="3724"/>
    </location>
</feature>
<feature type="domain" description="EGF-like" evidence="5">
    <location>
        <begin position="3180"/>
        <end position="3217"/>
    </location>
</feature>
<dbReference type="PROSITE" id="PS51034">
    <property type="entry name" value="ZP_2"/>
    <property type="match status" value="1"/>
</dbReference>
<keyword evidence="4" id="KW-1133">Transmembrane helix</keyword>
<feature type="disulfide bond" evidence="2">
    <location>
        <begin position="3929"/>
        <end position="3939"/>
    </location>
</feature>
<reference evidence="8" key="1">
    <citation type="submission" date="2025-08" db="UniProtKB">
        <authorList>
            <consortium name="RefSeq"/>
        </authorList>
    </citation>
    <scope>IDENTIFICATION</scope>
</reference>
<feature type="domain" description="EGF-like" evidence="5">
    <location>
        <begin position="1261"/>
        <end position="1298"/>
    </location>
</feature>
<feature type="domain" description="EGF-like" evidence="5">
    <location>
        <begin position="5498"/>
        <end position="5537"/>
    </location>
</feature>
<feature type="disulfide bond" evidence="2">
    <location>
        <begin position="3183"/>
        <end position="3193"/>
    </location>
</feature>
<evidence type="ECO:0000313" key="7">
    <source>
        <dbReference type="Proteomes" id="UP000694846"/>
    </source>
</evidence>
<feature type="disulfide bond" evidence="2">
    <location>
        <begin position="3077"/>
        <end position="3087"/>
    </location>
</feature>
<feature type="domain" description="EGF-like" evidence="5">
    <location>
        <begin position="4183"/>
        <end position="4221"/>
    </location>
</feature>
<feature type="domain" description="EGF-like" evidence="5">
    <location>
        <begin position="1416"/>
        <end position="1454"/>
    </location>
</feature>
<protein>
    <submittedName>
        <fullName evidence="8">Uncharacterized protein LOC112688884 isoform X3</fullName>
    </submittedName>
</protein>
<feature type="domain" description="EGF-like" evidence="5">
    <location>
        <begin position="2376"/>
        <end position="2414"/>
    </location>
</feature>
<dbReference type="CTD" id="318824"/>
<feature type="domain" description="EGF-like" evidence="5">
    <location>
        <begin position="668"/>
        <end position="707"/>
    </location>
</feature>
<keyword evidence="7" id="KW-1185">Reference proteome</keyword>
<feature type="domain" description="EGF-like" evidence="5">
    <location>
        <begin position="3335"/>
        <end position="3373"/>
    </location>
</feature>
<dbReference type="Proteomes" id="UP000694846">
    <property type="component" value="Unplaced"/>
</dbReference>
<feature type="domain" description="EGF-like" evidence="5">
    <location>
        <begin position="2649"/>
        <end position="2686"/>
    </location>
</feature>
<evidence type="ECO:0000256" key="4">
    <source>
        <dbReference type="SAM" id="Phobius"/>
    </source>
</evidence>
<feature type="domain" description="EGF-like" evidence="5">
    <location>
        <begin position="455"/>
        <end position="493"/>
    </location>
</feature>
<feature type="disulfide bond" evidence="2">
    <location>
        <begin position="4141"/>
        <end position="4151"/>
    </location>
</feature>
<keyword evidence="4" id="KW-0812">Transmembrane</keyword>
<feature type="disulfide bond" evidence="2">
    <location>
        <begin position="199"/>
        <end position="209"/>
    </location>
</feature>
<feature type="domain" description="EGF-like" evidence="5">
    <location>
        <begin position="1202"/>
        <end position="1240"/>
    </location>
</feature>
<feature type="domain" description="EGF-like" evidence="5">
    <location>
        <begin position="3015"/>
        <end position="3053"/>
    </location>
</feature>
<feature type="disulfide bond" evidence="2">
    <location>
        <begin position="2438"/>
        <end position="2448"/>
    </location>
</feature>
<dbReference type="RefSeq" id="XP_025418083.1">
    <property type="nucleotide sequence ID" value="XM_025562298.1"/>
</dbReference>
<feature type="domain" description="EGF-like" evidence="5">
    <location>
        <begin position="1737"/>
        <end position="1775"/>
    </location>
</feature>
<feature type="domain" description="EGF-like" evidence="5">
    <location>
        <begin position="1949"/>
        <end position="1988"/>
    </location>
</feature>
<feature type="domain" description="EGF-like" evidence="5">
    <location>
        <begin position="3121"/>
        <end position="3159"/>
    </location>
</feature>
<feature type="domain" description="EGF-like" evidence="5">
    <location>
        <begin position="1528"/>
        <end position="1566"/>
    </location>
</feature>
<feature type="domain" description="EGF-like" evidence="5">
    <location>
        <begin position="1842"/>
        <end position="1880"/>
    </location>
</feature>
<keyword evidence="2" id="KW-0245">EGF-like domain</keyword>
<feature type="domain" description="EGF-like" evidence="5">
    <location>
        <begin position="3711"/>
        <end position="3748"/>
    </location>
</feature>
<feature type="domain" description="EGF-like" evidence="5">
    <location>
        <begin position="4400"/>
        <end position="4439"/>
    </location>
</feature>
<feature type="domain" description="EGF-like" evidence="5">
    <location>
        <begin position="2808"/>
        <end position="2846"/>
    </location>
</feature>
<dbReference type="GeneID" id="112688884"/>
<feature type="domain" description="EGF-like" evidence="5">
    <location>
        <begin position="3759"/>
        <end position="3798"/>
    </location>
</feature>
<dbReference type="Gene3D" id="2.10.25.10">
    <property type="entry name" value="Laminin"/>
    <property type="match status" value="1"/>
</dbReference>
<feature type="domain" description="EGF-like" evidence="5">
    <location>
        <begin position="2756"/>
        <end position="2793"/>
    </location>
</feature>
<dbReference type="SMART" id="SM00241">
    <property type="entry name" value="ZP"/>
    <property type="match status" value="1"/>
</dbReference>
<feature type="disulfide bond" evidence="2">
    <location>
        <begin position="91"/>
        <end position="101"/>
    </location>
</feature>
<gene>
    <name evidence="8" type="primary">LOC112688884</name>
</gene>
<dbReference type="SMART" id="SM00274">
    <property type="entry name" value="FOLN"/>
    <property type="match status" value="35"/>
</dbReference>
<dbReference type="PROSITE" id="PS50026">
    <property type="entry name" value="EGF_3"/>
    <property type="match status" value="58"/>
</dbReference>
<dbReference type="SMART" id="SM00181">
    <property type="entry name" value="EGF"/>
    <property type="match status" value="111"/>
</dbReference>
<keyword evidence="4" id="KW-0472">Membrane</keyword>
<evidence type="ECO:0000259" key="6">
    <source>
        <dbReference type="PROSITE" id="PS51034"/>
    </source>
</evidence>
<feature type="domain" description="EGF-like" evidence="5">
    <location>
        <begin position="1308"/>
        <end position="1347"/>
    </location>
</feature>
<feature type="domain" description="EGF-like" evidence="5">
    <location>
        <begin position="561"/>
        <end position="599"/>
    </location>
</feature>
<evidence type="ECO:0000256" key="2">
    <source>
        <dbReference type="PROSITE-ProRule" id="PRU00076"/>
    </source>
</evidence>
<keyword evidence="1 2" id="KW-1015">Disulfide bond</keyword>
<feature type="disulfide bond" evidence="2">
    <location>
        <begin position="1264"/>
        <end position="1274"/>
    </location>
</feature>
<feature type="domain" description="EGF-like" evidence="5">
    <location>
        <begin position="4506"/>
        <end position="4542"/>
    </location>
</feature>
<dbReference type="SMART" id="SM00286">
    <property type="entry name" value="PTI"/>
    <property type="match status" value="18"/>
</dbReference>
<feature type="domain" description="EGF-like" evidence="5">
    <location>
        <begin position="3926"/>
        <end position="3963"/>
    </location>
</feature>
<feature type="domain" description="EGF-like" evidence="5">
    <location>
        <begin position="1587"/>
        <end position="1621"/>
    </location>
</feature>
<feature type="domain" description="EGF-like" evidence="5">
    <location>
        <begin position="620"/>
        <end position="657"/>
    </location>
</feature>
<feature type="domain" description="EGF-like" evidence="5">
    <location>
        <begin position="2435"/>
        <end position="2472"/>
    </location>
</feature>
<feature type="domain" description="EGF-like" evidence="5">
    <location>
        <begin position="3227"/>
        <end position="3266"/>
    </location>
</feature>
<feature type="domain" description="EGF-like" evidence="5">
    <location>
        <begin position="2697"/>
        <end position="2735"/>
    </location>
</feature>
<dbReference type="PANTHER" id="PTHR22963">
    <property type="entry name" value="ENDOGLIN-RELATED"/>
    <property type="match status" value="1"/>
</dbReference>
<organism evidence="7 8">
    <name type="scientific">Sipha flava</name>
    <name type="common">yellow sugarcane aphid</name>
    <dbReference type="NCBI Taxonomy" id="143950"/>
    <lineage>
        <taxon>Eukaryota</taxon>
        <taxon>Metazoa</taxon>
        <taxon>Ecdysozoa</taxon>
        <taxon>Arthropoda</taxon>
        <taxon>Hexapoda</taxon>
        <taxon>Insecta</taxon>
        <taxon>Pterygota</taxon>
        <taxon>Neoptera</taxon>
        <taxon>Paraneoptera</taxon>
        <taxon>Hemiptera</taxon>
        <taxon>Sternorrhyncha</taxon>
        <taxon>Aphidomorpha</taxon>
        <taxon>Aphidoidea</taxon>
        <taxon>Aphididae</taxon>
        <taxon>Sipha</taxon>
    </lineage>
</organism>
<feature type="domain" description="EGF-like" evidence="5">
    <location>
        <begin position="28"/>
        <end position="67"/>
    </location>
</feature>
<name>A0A8B8G5H3_9HEMI</name>
<feature type="domain" description="EGF-like" evidence="5">
    <location>
        <begin position="2057"/>
        <end position="2095"/>
    </location>
</feature>
<feature type="domain" description="EGF-like" evidence="5">
    <location>
        <begin position="2589"/>
        <end position="2628"/>
    </location>
</feature>
<evidence type="ECO:0000256" key="1">
    <source>
        <dbReference type="ARBA" id="ARBA00023157"/>
    </source>
</evidence>
<feature type="domain" description="EGF-like" evidence="5">
    <location>
        <begin position="2116"/>
        <end position="2153"/>
    </location>
</feature>
<feature type="domain" description="EGF-like" evidence="5">
    <location>
        <begin position="3074"/>
        <end position="3108"/>
    </location>
</feature>
<feature type="domain" description="EGF-like" evidence="5">
    <location>
        <begin position="3445"/>
        <end position="3483"/>
    </location>
</feature>
<feature type="domain" description="EGF-like" evidence="5">
    <location>
        <begin position="5305"/>
        <end position="5343"/>
    </location>
</feature>
<dbReference type="InterPro" id="IPR003645">
    <property type="entry name" value="Fol_N"/>
</dbReference>
<dbReference type="Pfam" id="PF21164">
    <property type="entry name" value="Dumpy_DPY"/>
    <property type="match status" value="46"/>
</dbReference>
<dbReference type="SUPFAM" id="SSF90148">
    <property type="entry name" value="DPY module"/>
    <property type="match status" value="39"/>
</dbReference>
<proteinExistence type="predicted"/>
<comment type="caution">
    <text evidence="2">Lacks conserved residue(s) required for the propagation of feature annotation.</text>
</comment>
<dbReference type="InterPro" id="IPR001507">
    <property type="entry name" value="ZP_dom"/>
</dbReference>